<proteinExistence type="predicted"/>
<dbReference type="Proteomes" id="UP000001024">
    <property type="component" value="Chromosome"/>
</dbReference>
<dbReference type="PANTHER" id="PTHR45947">
    <property type="entry name" value="SULFOQUINOVOSYL TRANSFERASE SQD2"/>
    <property type="match status" value="1"/>
</dbReference>
<dbReference type="EnsemblBacteria" id="CAC11484">
    <property type="protein sequence ID" value="CAC11484"/>
    <property type="gene ID" value="CAC11484"/>
</dbReference>
<reference evidence="3 4" key="1">
    <citation type="journal article" date="2000" name="Nature">
        <title>The genome sequence of the thermoacidophilic scavenger Thermoplasma acidophilum.</title>
        <authorList>
            <person name="Ruepp A."/>
            <person name="Graml W."/>
            <person name="Santos-Martinez M.L."/>
            <person name="Koretke K.K."/>
            <person name="Volker C."/>
            <person name="Mewes H.W."/>
            <person name="Frishman D."/>
            <person name="Stocker S."/>
            <person name="Lupas A.N."/>
            <person name="Baumeister W."/>
        </authorList>
    </citation>
    <scope>NUCLEOTIDE SEQUENCE [LARGE SCALE GENOMIC DNA]</scope>
    <source>
        <strain evidence="4">ATCC 25905 / DSM 1728 / JCM 9062 / NBRC 15155 / AMRC-C165</strain>
    </source>
</reference>
<dbReference type="HOGENOM" id="CLU_009583_2_3_2"/>
<dbReference type="SUPFAM" id="SSF53756">
    <property type="entry name" value="UDP-Glycosyltransferase/glycogen phosphorylase"/>
    <property type="match status" value="1"/>
</dbReference>
<evidence type="ECO:0000313" key="4">
    <source>
        <dbReference type="Proteomes" id="UP000001024"/>
    </source>
</evidence>
<dbReference type="GO" id="GO:0016757">
    <property type="term" value="F:glycosyltransferase activity"/>
    <property type="evidence" value="ECO:0007669"/>
    <property type="project" value="InterPro"/>
</dbReference>
<dbReference type="FunCoup" id="Q9HL90">
    <property type="interactions" value="46"/>
</dbReference>
<dbReference type="KEGG" id="tac:Ta0340"/>
<dbReference type="CDD" id="cd03801">
    <property type="entry name" value="GT4_PimA-like"/>
    <property type="match status" value="1"/>
</dbReference>
<dbReference type="InterPro" id="IPR028098">
    <property type="entry name" value="Glyco_trans_4-like_N"/>
</dbReference>
<dbReference type="InterPro" id="IPR050194">
    <property type="entry name" value="Glycosyltransferase_grp1"/>
</dbReference>
<dbReference type="PANTHER" id="PTHR45947:SF3">
    <property type="entry name" value="SULFOQUINOVOSYL TRANSFERASE SQD2"/>
    <property type="match status" value="1"/>
</dbReference>
<dbReference type="SMR" id="Q9HL90"/>
<keyword evidence="4" id="KW-1185">Reference proteome</keyword>
<accession>Q9HL90</accession>
<evidence type="ECO:0000259" key="1">
    <source>
        <dbReference type="Pfam" id="PF00534"/>
    </source>
</evidence>
<dbReference type="Pfam" id="PF00534">
    <property type="entry name" value="Glycos_transf_1"/>
    <property type="match status" value="1"/>
</dbReference>
<organism evidence="3 4">
    <name type="scientific">Thermoplasma acidophilum (strain ATCC 25905 / DSM 1728 / JCM 9062 / NBRC 15155 / AMRC-C165)</name>
    <dbReference type="NCBI Taxonomy" id="273075"/>
    <lineage>
        <taxon>Archaea</taxon>
        <taxon>Methanobacteriati</taxon>
        <taxon>Thermoplasmatota</taxon>
        <taxon>Thermoplasmata</taxon>
        <taxon>Thermoplasmatales</taxon>
        <taxon>Thermoplasmataceae</taxon>
        <taxon>Thermoplasma</taxon>
    </lineage>
</organism>
<name>Q9HL90_THEAC</name>
<dbReference type="InterPro" id="IPR001296">
    <property type="entry name" value="Glyco_trans_1"/>
</dbReference>
<evidence type="ECO:0008006" key="5">
    <source>
        <dbReference type="Google" id="ProtNLM"/>
    </source>
</evidence>
<dbReference type="STRING" id="273075.gene:9571558"/>
<dbReference type="AlphaFoldDB" id="Q9HL90"/>
<evidence type="ECO:0000259" key="2">
    <source>
        <dbReference type="Pfam" id="PF13439"/>
    </source>
</evidence>
<protein>
    <recommendedName>
        <fullName evidence="5">Glycosyltransferase family 1 protein</fullName>
    </recommendedName>
</protein>
<dbReference type="PaxDb" id="273075-Ta0340"/>
<evidence type="ECO:0000313" key="3">
    <source>
        <dbReference type="EMBL" id="CAC11484.1"/>
    </source>
</evidence>
<gene>
    <name evidence="3" type="ordered locus">Ta0340</name>
</gene>
<dbReference type="eggNOG" id="arCOG01403">
    <property type="taxonomic scope" value="Archaea"/>
</dbReference>
<sequence>MESRGNSTGILRGSQRWSFLRISVIGWELPPAFSGGLGIHTVNLFSIIGQLRDVTLYVPDLGYDFPQYPFRVRKVRISKARFLSGYAVIDDFYETVMDYNDRVVEQFDPDGVDVVHCHDWITFSAGLRIREKYGIPLVVTFHSTEFDRSAFFNPQERIMSIERDGARNADRIICVSNLTRRMIVENYGADDTKIRTIYNGVDPYPYLSHPDEKRERDVLYFGRVTSQKGPKFFMEVAKKVLELDGSVKFTVAGTGELLPEMKRYAFENGFLNHMDFTGFVSFRRAISYYKRSSVFIIPAVSEPFGMTVLEAMISGTPVILSKTTGVGEALNHVLSADFWDTDKMALYTISILNHRGLLKTLSEYGKMEAMRFTWRRAALSTMEVYDSL</sequence>
<dbReference type="EMBL" id="AL445064">
    <property type="protein sequence ID" value="CAC11484.1"/>
    <property type="molecule type" value="Genomic_DNA"/>
</dbReference>
<dbReference type="InParanoid" id="Q9HL90"/>
<dbReference type="CAZy" id="GT4">
    <property type="family name" value="Glycosyltransferase Family 4"/>
</dbReference>
<feature type="domain" description="Glycosyl transferase family 1" evidence="1">
    <location>
        <begin position="212"/>
        <end position="366"/>
    </location>
</feature>
<feature type="domain" description="Glycosyltransferase subfamily 4-like N-terminal" evidence="2">
    <location>
        <begin position="35"/>
        <end position="203"/>
    </location>
</feature>
<dbReference type="Pfam" id="PF13439">
    <property type="entry name" value="Glyco_transf_4"/>
    <property type="match status" value="1"/>
</dbReference>
<dbReference type="Gene3D" id="3.40.50.2000">
    <property type="entry name" value="Glycogen Phosphorylase B"/>
    <property type="match status" value="2"/>
</dbReference>